<feature type="domain" description="GIY-YIG" evidence="1">
    <location>
        <begin position="59"/>
        <end position="134"/>
    </location>
</feature>
<name>A0A6P1MKV3_9FIRM</name>
<evidence type="ECO:0000313" key="3">
    <source>
        <dbReference type="Proteomes" id="UP000463883"/>
    </source>
</evidence>
<reference evidence="2 3" key="1">
    <citation type="submission" date="2020-01" db="EMBL/GenBank/DDBJ databases">
        <title>Genomic analysis of Aminipila sp. CBA3637.</title>
        <authorList>
            <person name="Kim Y.B."/>
            <person name="Roh S.W."/>
        </authorList>
    </citation>
    <scope>NUCLEOTIDE SEQUENCE [LARGE SCALE GENOMIC DNA]</scope>
    <source>
        <strain evidence="2 3">CBA3637</strain>
    </source>
</reference>
<dbReference type="InterPro" id="IPR000305">
    <property type="entry name" value="GIY-YIG_endonuc"/>
</dbReference>
<dbReference type="Proteomes" id="UP000463883">
    <property type="component" value="Chromosome"/>
</dbReference>
<proteinExistence type="predicted"/>
<protein>
    <submittedName>
        <fullName evidence="2">DUF4357 domain-containing protein</fullName>
    </submittedName>
</protein>
<dbReference type="KEGG" id="amic:Ami3637_10020"/>
<gene>
    <name evidence="2" type="ORF">Ami3637_10020</name>
</gene>
<dbReference type="CDD" id="cd10447">
    <property type="entry name" value="GIY-YIG_unchar_2"/>
    <property type="match status" value="1"/>
</dbReference>
<dbReference type="EMBL" id="CP047591">
    <property type="protein sequence ID" value="QHI72688.1"/>
    <property type="molecule type" value="Genomic_DNA"/>
</dbReference>
<evidence type="ECO:0000259" key="1">
    <source>
        <dbReference type="PROSITE" id="PS50164"/>
    </source>
</evidence>
<evidence type="ECO:0000313" key="2">
    <source>
        <dbReference type="EMBL" id="QHI72688.1"/>
    </source>
</evidence>
<accession>A0A6P1MKV3</accession>
<sequence>MGVSDNGEGETMQKAITYLYPDANNAANLKMFQDRTNQIRAFYFTRESYKQVYDLDFSSNYAIYFLFDDSEDENIVYVGQSVNGIQRIEEHVRVKSFWSYAILFVTDNNSFDKLSIDYLEYEFIQKFKKSSYVLTNKDLRINKPNVSTYDVPNLETFIKQIEFLLNAEGIAFDEKVDAAEQMKYYYPPSKHNAKLFVKDGKFILSAGSEIKRPPETTKQWKDKKHFERGNSVIDGYLENEKVKIVDGKIITQVNLAFKSPSAPADLITGLSENGWKFFKGLEELRNN</sequence>
<organism evidence="2 3">
    <name type="scientific">Aminipila terrae</name>
    <dbReference type="NCBI Taxonomy" id="2697030"/>
    <lineage>
        <taxon>Bacteria</taxon>
        <taxon>Bacillati</taxon>
        <taxon>Bacillota</taxon>
        <taxon>Clostridia</taxon>
        <taxon>Peptostreptococcales</taxon>
        <taxon>Anaerovoracaceae</taxon>
        <taxon>Aminipila</taxon>
    </lineage>
</organism>
<keyword evidence="3" id="KW-1185">Reference proteome</keyword>
<dbReference type="AlphaFoldDB" id="A0A6P1MKV3"/>
<dbReference type="RefSeq" id="WP_162362455.1">
    <property type="nucleotide sequence ID" value="NZ_CP047591.1"/>
</dbReference>
<dbReference type="PROSITE" id="PS50164">
    <property type="entry name" value="GIY_YIG"/>
    <property type="match status" value="1"/>
</dbReference>